<dbReference type="PANTHER" id="PTHR31721">
    <property type="entry name" value="OS06G0710300 PROTEIN"/>
    <property type="match status" value="1"/>
</dbReference>
<accession>A0A7X1TT08</accession>
<evidence type="ECO:0000256" key="2">
    <source>
        <dbReference type="SAM" id="Phobius"/>
    </source>
</evidence>
<sequence length="196" mass="20726">MVLLPVVAIVLAAFSLFLQGASLALSTLFQTWRAVVTGGGGQAGRLTADGLEVVGTMLMAAMFYLIGVGIYSLFIRPLNLSSALEVESLPELEHKVVSATLVLLGVTFLKQFVRWQGPLETLLFAAALALTTGTLVLFQRVHQGHDLRPPGAVLRARRELFEHGSEGAGGSHGPEHARDAASEDGAVAKVRSGANR</sequence>
<protein>
    <submittedName>
        <fullName evidence="3">YqhA family protein</fullName>
    </submittedName>
</protein>
<keyword evidence="2" id="KW-0812">Transmembrane</keyword>
<dbReference type="AlphaFoldDB" id="A0A7X1TT08"/>
<keyword evidence="4" id="KW-1185">Reference proteome</keyword>
<dbReference type="PIRSF" id="PIRSF026509">
    <property type="entry name" value="UCP026509"/>
    <property type="match status" value="1"/>
</dbReference>
<feature type="transmembrane region" description="Helical" evidence="2">
    <location>
        <begin position="96"/>
        <end position="113"/>
    </location>
</feature>
<name>A0A7X1TT08_9DEIO</name>
<dbReference type="EMBL" id="WBSL01000013">
    <property type="protein sequence ID" value="MPY68034.1"/>
    <property type="molecule type" value="Genomic_DNA"/>
</dbReference>
<reference evidence="3 4" key="1">
    <citation type="submission" date="2019-10" db="EMBL/GenBank/DDBJ databases">
        <title>Deinococcus sp. isolated from soil.</title>
        <authorList>
            <person name="Li Y."/>
            <person name="Wang J."/>
        </authorList>
    </citation>
    <scope>NUCLEOTIDE SEQUENCE [LARGE SCALE GENOMIC DNA]</scope>
    <source>
        <strain evidence="3 4">SDU3-2</strain>
    </source>
</reference>
<evidence type="ECO:0000313" key="4">
    <source>
        <dbReference type="Proteomes" id="UP000484842"/>
    </source>
</evidence>
<proteinExistence type="predicted"/>
<gene>
    <name evidence="3" type="ORF">F8S09_15360</name>
</gene>
<dbReference type="PANTHER" id="PTHR31721:SF4">
    <property type="entry name" value="OS06G0710300 PROTEIN"/>
    <property type="match status" value="1"/>
</dbReference>
<evidence type="ECO:0000256" key="1">
    <source>
        <dbReference type="SAM" id="MobiDB-lite"/>
    </source>
</evidence>
<feature type="transmembrane region" description="Helical" evidence="2">
    <location>
        <begin position="50"/>
        <end position="75"/>
    </location>
</feature>
<evidence type="ECO:0000313" key="3">
    <source>
        <dbReference type="EMBL" id="MPY68034.1"/>
    </source>
</evidence>
<feature type="region of interest" description="Disordered" evidence="1">
    <location>
        <begin position="164"/>
        <end position="196"/>
    </location>
</feature>
<dbReference type="Proteomes" id="UP000484842">
    <property type="component" value="Unassembled WGS sequence"/>
</dbReference>
<dbReference type="Pfam" id="PF03350">
    <property type="entry name" value="UPF0114"/>
    <property type="match status" value="1"/>
</dbReference>
<keyword evidence="2" id="KW-0472">Membrane</keyword>
<organism evidence="3 4">
    <name type="scientific">Deinococcus terrestris</name>
    <dbReference type="NCBI Taxonomy" id="2651870"/>
    <lineage>
        <taxon>Bacteria</taxon>
        <taxon>Thermotogati</taxon>
        <taxon>Deinococcota</taxon>
        <taxon>Deinococci</taxon>
        <taxon>Deinococcales</taxon>
        <taxon>Deinococcaceae</taxon>
        <taxon>Deinococcus</taxon>
    </lineage>
</organism>
<dbReference type="InterPro" id="IPR005134">
    <property type="entry name" value="UPF0114"/>
</dbReference>
<feature type="transmembrane region" description="Helical" evidence="2">
    <location>
        <begin position="119"/>
        <end position="138"/>
    </location>
</feature>
<keyword evidence="2" id="KW-1133">Transmembrane helix</keyword>
<comment type="caution">
    <text evidence="3">The sequence shown here is derived from an EMBL/GenBank/DDBJ whole genome shotgun (WGS) entry which is preliminary data.</text>
</comment>